<feature type="domain" description="C2H2-type" evidence="9">
    <location>
        <begin position="553"/>
        <end position="580"/>
    </location>
</feature>
<keyword evidence="4 7" id="KW-0862">Zinc</keyword>
<protein>
    <recommendedName>
        <fullName evidence="13">C2h2-type zn-finger protein</fullName>
    </recommendedName>
</protein>
<feature type="domain" description="C2H2-type" evidence="9">
    <location>
        <begin position="365"/>
        <end position="392"/>
    </location>
</feature>
<dbReference type="PANTHER" id="PTHR24393:SF34">
    <property type="entry name" value="PR_SET DOMAIN 13"/>
    <property type="match status" value="1"/>
</dbReference>
<dbReference type="SMART" id="SM00355">
    <property type="entry name" value="ZnF_C2H2"/>
    <property type="match status" value="12"/>
</dbReference>
<dbReference type="PROSITE" id="PS51915">
    <property type="entry name" value="ZAD"/>
    <property type="match status" value="1"/>
</dbReference>
<feature type="binding site" evidence="7">
    <location>
        <position position="10"/>
    </location>
    <ligand>
        <name>Zn(2+)</name>
        <dbReference type="ChEBI" id="CHEBI:29105"/>
    </ligand>
</feature>
<dbReference type="PANTHER" id="PTHR24393">
    <property type="entry name" value="ZINC FINGER PROTEIN"/>
    <property type="match status" value="1"/>
</dbReference>
<dbReference type="EnsemblMetazoa" id="AALFPA23_015390.R22377">
    <property type="protein sequence ID" value="AALFPA23_015390.P22377"/>
    <property type="gene ID" value="AALFPA23_015390"/>
</dbReference>
<dbReference type="InterPro" id="IPR013087">
    <property type="entry name" value="Znf_C2H2_type"/>
</dbReference>
<dbReference type="Gene3D" id="3.30.160.60">
    <property type="entry name" value="Classic Zinc Finger"/>
    <property type="match status" value="6"/>
</dbReference>
<feature type="region of interest" description="Disordered" evidence="8">
    <location>
        <begin position="630"/>
        <end position="649"/>
    </location>
</feature>
<reference evidence="12" key="1">
    <citation type="journal article" date="2015" name="Proc. Natl. Acad. Sci. U.S.A.">
        <title>Genome sequence of the Asian Tiger mosquito, Aedes albopictus, reveals insights into its biology, genetics, and evolution.</title>
        <authorList>
            <person name="Chen X.G."/>
            <person name="Jiang X."/>
            <person name="Gu J."/>
            <person name="Xu M."/>
            <person name="Wu Y."/>
            <person name="Deng Y."/>
            <person name="Zhang C."/>
            <person name="Bonizzoni M."/>
            <person name="Dermauw W."/>
            <person name="Vontas J."/>
            <person name="Armbruster P."/>
            <person name="Huang X."/>
            <person name="Yang Y."/>
            <person name="Zhang H."/>
            <person name="He W."/>
            <person name="Peng H."/>
            <person name="Liu Y."/>
            <person name="Wu K."/>
            <person name="Chen J."/>
            <person name="Lirakis M."/>
            <person name="Topalis P."/>
            <person name="Van Leeuwen T."/>
            <person name="Hall A.B."/>
            <person name="Jiang X."/>
            <person name="Thorpe C."/>
            <person name="Mueller R.L."/>
            <person name="Sun C."/>
            <person name="Waterhouse R.M."/>
            <person name="Yan G."/>
            <person name="Tu Z.J."/>
            <person name="Fang X."/>
            <person name="James A.A."/>
        </authorList>
    </citation>
    <scope>NUCLEOTIDE SEQUENCE [LARGE SCALE GENOMIC DNA]</scope>
    <source>
        <strain evidence="12">Foshan</strain>
    </source>
</reference>
<keyword evidence="3 6" id="KW-0863">Zinc-finger</keyword>
<evidence type="ECO:0000256" key="5">
    <source>
        <dbReference type="ARBA" id="ARBA00023242"/>
    </source>
</evidence>
<keyword evidence="1 7" id="KW-0479">Metal-binding</keyword>
<proteinExistence type="predicted"/>
<feature type="domain" description="C2H2-type" evidence="9">
    <location>
        <begin position="581"/>
        <end position="609"/>
    </location>
</feature>
<feature type="binding site" evidence="7">
    <location>
        <position position="52"/>
    </location>
    <ligand>
        <name>Zn(2+)</name>
        <dbReference type="ChEBI" id="CHEBI:29105"/>
    </ligand>
</feature>
<keyword evidence="5" id="KW-0539">Nucleus</keyword>
<name>A0ABM1Z5Z6_AEDAL</name>
<dbReference type="GeneID" id="109621629"/>
<evidence type="ECO:0000256" key="2">
    <source>
        <dbReference type="ARBA" id="ARBA00022737"/>
    </source>
</evidence>
<dbReference type="RefSeq" id="XP_062702209.1">
    <property type="nucleotide sequence ID" value="XM_062846225.1"/>
</dbReference>
<dbReference type="PROSITE" id="PS00028">
    <property type="entry name" value="ZINC_FINGER_C2H2_1"/>
    <property type="match status" value="9"/>
</dbReference>
<dbReference type="SUPFAM" id="SSF57716">
    <property type="entry name" value="Glucocorticoid receptor-like (DNA-binding domain)"/>
    <property type="match status" value="1"/>
</dbReference>
<feature type="domain" description="C2H2-type" evidence="9">
    <location>
        <begin position="525"/>
        <end position="552"/>
    </location>
</feature>
<evidence type="ECO:0000259" key="9">
    <source>
        <dbReference type="PROSITE" id="PS50157"/>
    </source>
</evidence>
<accession>A0ABM1Z5Z6</accession>
<dbReference type="PROSITE" id="PS50157">
    <property type="entry name" value="ZINC_FINGER_C2H2_2"/>
    <property type="match status" value="8"/>
</dbReference>
<feature type="binding site" evidence="7">
    <location>
        <position position="7"/>
    </location>
    <ligand>
        <name>Zn(2+)</name>
        <dbReference type="ChEBI" id="CHEBI:29105"/>
    </ligand>
</feature>
<evidence type="ECO:0000256" key="4">
    <source>
        <dbReference type="ARBA" id="ARBA00022833"/>
    </source>
</evidence>
<reference evidence="11" key="2">
    <citation type="submission" date="2025-05" db="UniProtKB">
        <authorList>
            <consortium name="EnsemblMetazoa"/>
        </authorList>
    </citation>
    <scope>IDENTIFICATION</scope>
    <source>
        <strain evidence="11">Foshan</strain>
    </source>
</reference>
<evidence type="ECO:0000313" key="12">
    <source>
        <dbReference type="Proteomes" id="UP000069940"/>
    </source>
</evidence>
<feature type="region of interest" description="Disordered" evidence="8">
    <location>
        <begin position="209"/>
        <end position="230"/>
    </location>
</feature>
<evidence type="ECO:0008006" key="13">
    <source>
        <dbReference type="Google" id="ProtNLM"/>
    </source>
</evidence>
<dbReference type="RefSeq" id="XP_062702208.1">
    <property type="nucleotide sequence ID" value="XM_062846224.1"/>
</dbReference>
<feature type="domain" description="C2H2-type" evidence="9">
    <location>
        <begin position="420"/>
        <end position="447"/>
    </location>
</feature>
<dbReference type="EnsemblMetazoa" id="AALFPA23_015390.R22376">
    <property type="protein sequence ID" value="AALFPA23_015390.P22376"/>
    <property type="gene ID" value="AALFPA23_015390"/>
</dbReference>
<dbReference type="Pfam" id="PF07776">
    <property type="entry name" value="zf-AD"/>
    <property type="match status" value="1"/>
</dbReference>
<dbReference type="SUPFAM" id="SSF57667">
    <property type="entry name" value="beta-beta-alpha zinc fingers"/>
    <property type="match status" value="6"/>
</dbReference>
<dbReference type="Pfam" id="PF00096">
    <property type="entry name" value="zf-C2H2"/>
    <property type="match status" value="4"/>
</dbReference>
<keyword evidence="2" id="KW-0677">Repeat</keyword>
<evidence type="ECO:0000256" key="3">
    <source>
        <dbReference type="ARBA" id="ARBA00022771"/>
    </source>
</evidence>
<feature type="domain" description="C2H2-type" evidence="9">
    <location>
        <begin position="391"/>
        <end position="419"/>
    </location>
</feature>
<feature type="domain" description="C2H2-type" evidence="9">
    <location>
        <begin position="610"/>
        <end position="633"/>
    </location>
</feature>
<dbReference type="InterPro" id="IPR012934">
    <property type="entry name" value="Znf_AD"/>
</dbReference>
<dbReference type="Pfam" id="PF13894">
    <property type="entry name" value="zf-C2H2_4"/>
    <property type="match status" value="1"/>
</dbReference>
<feature type="domain" description="ZAD" evidence="10">
    <location>
        <begin position="5"/>
        <end position="79"/>
    </location>
</feature>
<evidence type="ECO:0000259" key="10">
    <source>
        <dbReference type="PROSITE" id="PS51915"/>
    </source>
</evidence>
<keyword evidence="12" id="KW-1185">Reference proteome</keyword>
<feature type="domain" description="C2H2-type" evidence="9">
    <location>
        <begin position="448"/>
        <end position="475"/>
    </location>
</feature>
<organism evidence="11 12">
    <name type="scientific">Aedes albopictus</name>
    <name type="common">Asian tiger mosquito</name>
    <name type="synonym">Stegomyia albopicta</name>
    <dbReference type="NCBI Taxonomy" id="7160"/>
    <lineage>
        <taxon>Eukaryota</taxon>
        <taxon>Metazoa</taxon>
        <taxon>Ecdysozoa</taxon>
        <taxon>Arthropoda</taxon>
        <taxon>Hexapoda</taxon>
        <taxon>Insecta</taxon>
        <taxon>Pterygota</taxon>
        <taxon>Neoptera</taxon>
        <taxon>Endopterygota</taxon>
        <taxon>Diptera</taxon>
        <taxon>Nematocera</taxon>
        <taxon>Culicoidea</taxon>
        <taxon>Culicidae</taxon>
        <taxon>Culicinae</taxon>
        <taxon>Aedini</taxon>
        <taxon>Aedes</taxon>
        <taxon>Stegomyia</taxon>
    </lineage>
</organism>
<sequence length="670" mass="77378">MKLDKVCRMCSSEKTRVRPIFRAYKRERLLDIIREVVRIDVTEGDGLPCNICKPCATTLIRIQSNLEEFRENDRQLRSKILRAVDPLLEEDDLDNVPAECVAQSSGKLDEILKSKESNETKAEFYQTEPLEYKHEEVSIPHDIVRINEPDCNIEPMKQLSNEGNESEAIKIEQIRIELVAITDNEARQDKPDQINDDNFVDSIQAEASAISGEDDYPGSDYEPSETKPKVVRKSIRVSRKERVTKISVLSSGKRNPSRAPKFEDDDPDRPKLNDHKCYICRSQSLGSAKALLEHLTTHLDRTPYHCSACTMETVVIKSVRSLNYHLKMHAQPMKCQYCDRRYCDDRARDYHVKSFHLGESAPCPSKCSECGKVCKSISALKSHMRDHRQNLPCEHCDRIFHRKGKLKDHIARVHQKSQRFECNICDRVVHSLDSYNSHLKMHMSEKTYECNLCPMKFYTAGNLGLHKRIHNTNANYKPHKDWSGHYTVTQEPGQDKIYTCKLCGKSYTKTVMKINNHLKNHFKDVKCDRCDLKFVNESQLKVHYVVHTKIREHKCDICGKYFLHKNNLTQHMKLHRNEQNYACEFCGKLFTYKEGMKAHIRNHHLRESPYECKRCRRKFVDHASLERHITAEHEPPVQQVDLGPPPVMGTVSAPQVPSLDAASAIVSGVQ</sequence>
<evidence type="ECO:0000256" key="7">
    <source>
        <dbReference type="PROSITE-ProRule" id="PRU01263"/>
    </source>
</evidence>
<dbReference type="SMART" id="SM00868">
    <property type="entry name" value="zf-AD"/>
    <property type="match status" value="1"/>
</dbReference>
<evidence type="ECO:0000256" key="8">
    <source>
        <dbReference type="SAM" id="MobiDB-lite"/>
    </source>
</evidence>
<evidence type="ECO:0000313" key="11">
    <source>
        <dbReference type="EnsemblMetazoa" id="AALFPA23_015390.P22376"/>
    </source>
</evidence>
<feature type="binding site" evidence="7">
    <location>
        <position position="55"/>
    </location>
    <ligand>
        <name>Zn(2+)</name>
        <dbReference type="ChEBI" id="CHEBI:29105"/>
    </ligand>
</feature>
<dbReference type="InterPro" id="IPR036236">
    <property type="entry name" value="Znf_C2H2_sf"/>
</dbReference>
<evidence type="ECO:0000256" key="6">
    <source>
        <dbReference type="PROSITE-ProRule" id="PRU00042"/>
    </source>
</evidence>
<feature type="region of interest" description="Disordered" evidence="8">
    <location>
        <begin position="245"/>
        <end position="269"/>
    </location>
</feature>
<evidence type="ECO:0000256" key="1">
    <source>
        <dbReference type="ARBA" id="ARBA00022723"/>
    </source>
</evidence>
<dbReference type="Proteomes" id="UP000069940">
    <property type="component" value="Unassembled WGS sequence"/>
</dbReference>